<organism evidence="18 19">
    <name type="scientific">Anaeromyxobacter diazotrophicus</name>
    <dbReference type="NCBI Taxonomy" id="2590199"/>
    <lineage>
        <taxon>Bacteria</taxon>
        <taxon>Pseudomonadati</taxon>
        <taxon>Myxococcota</taxon>
        <taxon>Myxococcia</taxon>
        <taxon>Myxococcales</taxon>
        <taxon>Cystobacterineae</taxon>
        <taxon>Anaeromyxobacteraceae</taxon>
        <taxon>Anaeromyxobacter</taxon>
    </lineage>
</organism>
<evidence type="ECO:0000256" key="10">
    <source>
        <dbReference type="ARBA" id="ARBA00024799"/>
    </source>
</evidence>
<dbReference type="InterPro" id="IPR001412">
    <property type="entry name" value="aa-tRNA-synth_I_CS"/>
</dbReference>
<dbReference type="Gene3D" id="2.40.240.10">
    <property type="entry name" value="Ribosomal Protein L25, Chain P"/>
    <property type="match status" value="2"/>
</dbReference>
<dbReference type="AlphaFoldDB" id="A0A7I9VN78"/>
<feature type="domain" description="Asn/Gln amidotransferase" evidence="17">
    <location>
        <begin position="667"/>
        <end position="812"/>
    </location>
</feature>
<keyword evidence="5 15" id="KW-0436">Ligase</keyword>
<keyword evidence="19" id="KW-1185">Reference proteome</keyword>
<dbReference type="GO" id="GO:0005524">
    <property type="term" value="F:ATP binding"/>
    <property type="evidence" value="ECO:0007669"/>
    <property type="project" value="UniProtKB-KW"/>
</dbReference>
<dbReference type="PRINTS" id="PR00987">
    <property type="entry name" value="TRNASYNTHGLU"/>
</dbReference>
<keyword evidence="4" id="KW-0963">Cytoplasm</keyword>
<dbReference type="InterPro" id="IPR018027">
    <property type="entry name" value="Asn/Gln_amidotransferase"/>
</dbReference>
<dbReference type="InterPro" id="IPR014729">
    <property type="entry name" value="Rossmann-like_a/b/a_fold"/>
</dbReference>
<dbReference type="PANTHER" id="PTHR43097:SF5">
    <property type="entry name" value="GLUTAMATE--TRNA LIGASE"/>
    <property type="match status" value="1"/>
</dbReference>
<evidence type="ECO:0000256" key="12">
    <source>
        <dbReference type="ARBA" id="ARBA00047913"/>
    </source>
</evidence>
<proteinExistence type="inferred from homology"/>
<dbReference type="SMART" id="SM00845">
    <property type="entry name" value="GatB_Yqey"/>
    <property type="match status" value="1"/>
</dbReference>
<gene>
    <name evidence="18" type="primary">glnS</name>
    <name evidence="18" type="ORF">AMYX_26070</name>
</gene>
<evidence type="ECO:0000256" key="7">
    <source>
        <dbReference type="ARBA" id="ARBA00022840"/>
    </source>
</evidence>
<evidence type="ECO:0000256" key="4">
    <source>
        <dbReference type="ARBA" id="ARBA00022490"/>
    </source>
</evidence>
<dbReference type="InterPro" id="IPR020056">
    <property type="entry name" value="Rbsml_bL25/Gln-tRNA_synth_N"/>
</dbReference>
<comment type="similarity">
    <text evidence="2 15">Belongs to the class-I aminoacyl-tRNA synthetase family.</text>
</comment>
<evidence type="ECO:0000256" key="15">
    <source>
        <dbReference type="RuleBase" id="RU363037"/>
    </source>
</evidence>
<comment type="catalytic activity">
    <reaction evidence="12">
        <text>L-glutamyl-tRNA(Gln) + L-glutamine + ATP + H2O = L-glutaminyl-tRNA(Gln) + L-glutamate + ADP + phosphate + H(+)</text>
        <dbReference type="Rhea" id="RHEA:17521"/>
        <dbReference type="Rhea" id="RHEA-COMP:9681"/>
        <dbReference type="Rhea" id="RHEA-COMP:9684"/>
        <dbReference type="ChEBI" id="CHEBI:15377"/>
        <dbReference type="ChEBI" id="CHEBI:15378"/>
        <dbReference type="ChEBI" id="CHEBI:29985"/>
        <dbReference type="ChEBI" id="CHEBI:30616"/>
        <dbReference type="ChEBI" id="CHEBI:43474"/>
        <dbReference type="ChEBI" id="CHEBI:58359"/>
        <dbReference type="ChEBI" id="CHEBI:78520"/>
        <dbReference type="ChEBI" id="CHEBI:78521"/>
        <dbReference type="ChEBI" id="CHEBI:456216"/>
    </reaction>
</comment>
<sequence length="813" mass="89092">MALRGRGGAGAIGSTERRRVAAPARLGYTRCMAEASVGPGNAPRREPSSSSNFLTDRVEADLAEGKNGGRVVTRFPPEPNGFLHIGHAKSILLNFGLAARFGGQTHLRFDDTNPTTEDTSYVEAIEADVRWLGCEWSRLTYASDFFERMYACAERLVREGHAYVDTQPQEAIREQRGAFDRPGVASPFRERPAEESLDLLRRMRAGELPDGAAVLRARIDMAHPNVLMRDPLLYRIRHAHHHRTGDRWCIYPMYDFAHPLEDAFEGVTHSICTLEFESNRELYDWVLDHLGPWEPRPRQYEFARLALGYTVLSKRKLLQLVNEKRVSGWDDPRMPTLAGLRRRGVTPEALRDFAELIGVAKNNSVVDIGKLEFALRADLERRAPRAMAVLSPLPVEVTTWPAGRIEELTLPWWPGEPERGTRQVPFGRELLIEREDFAEDPPAGWKRLAPGREVRLAGGYVVRCDEVVRGPAGEVKALRVSHDPASFGEGAPRRGLGAVHWVHATRSLPAPVRLYDRLFAVAQPDAEPDFLAALNPDSLTVAAGARVEPALGEAAPGTRWQFLRQGYFFADPVDSRPGAPAFNRTLTLKDTWAARAAKPAEPPPPKPRREAPAGGGEAGPARRSRADARAEQRAATPELADRFARYRGLGLSEEDADVLTADLATAGYFDAALAAHPRAASVARWLTNDLLGLAQGRELAALPLDGAAFGRFVALVDAGRLPAAAAKALLADLVARGGEPAARMTELGLERIDDRGAVAAAVERALAARAAEVERYRAGEKKLFGFLLGAAMRETQGSADPALVRSVLQEQLG</sequence>
<evidence type="ECO:0000256" key="13">
    <source>
        <dbReference type="ARBA" id="ARBA00048270"/>
    </source>
</evidence>
<dbReference type="Pfam" id="PF02637">
    <property type="entry name" value="GatB_Yqey"/>
    <property type="match status" value="1"/>
</dbReference>
<dbReference type="SUPFAM" id="SSF89095">
    <property type="entry name" value="GatB/YqeY motif"/>
    <property type="match status" value="1"/>
</dbReference>
<dbReference type="InterPro" id="IPR049437">
    <property type="entry name" value="tRNA-synt_1c_C2"/>
</dbReference>
<evidence type="ECO:0000313" key="19">
    <source>
        <dbReference type="Proteomes" id="UP000503640"/>
    </source>
</evidence>
<dbReference type="GO" id="GO:0016884">
    <property type="term" value="F:carbon-nitrogen ligase activity, with glutamine as amido-N-donor"/>
    <property type="evidence" value="ECO:0007669"/>
    <property type="project" value="InterPro"/>
</dbReference>
<dbReference type="FunFam" id="1.10.10.410:FF:000001">
    <property type="entry name" value="Aspartyl/glutamyl-tRNA(Asn/Gln) amidotransferase subunit B"/>
    <property type="match status" value="1"/>
</dbReference>
<keyword evidence="6 15" id="KW-0547">Nucleotide-binding</keyword>
<dbReference type="InterPro" id="IPR020058">
    <property type="entry name" value="Glu/Gln-tRNA-synth_Ib_cat-dom"/>
</dbReference>
<keyword evidence="7 15" id="KW-0067">ATP-binding</keyword>
<reference evidence="19" key="1">
    <citation type="journal article" date="2020" name="Appl. Environ. Microbiol.">
        <title>Diazotrophic Anaeromyxobacter Isolates from Soils.</title>
        <authorList>
            <person name="Masuda Y."/>
            <person name="Yamanaka H."/>
            <person name="Xu Z.X."/>
            <person name="Shiratori Y."/>
            <person name="Aono T."/>
            <person name="Amachi S."/>
            <person name="Senoo K."/>
            <person name="Itoh H."/>
        </authorList>
    </citation>
    <scope>NUCLEOTIDE SEQUENCE [LARGE SCALE GENOMIC DNA]</scope>
    <source>
        <strain evidence="19">R267</strain>
    </source>
</reference>
<dbReference type="InterPro" id="IPR000924">
    <property type="entry name" value="Glu/Gln-tRNA-synth"/>
</dbReference>
<dbReference type="Pfam" id="PF00749">
    <property type="entry name" value="tRNA-synt_1c"/>
    <property type="match status" value="1"/>
</dbReference>
<dbReference type="NCBIfam" id="TIGR00440">
    <property type="entry name" value="glnS"/>
    <property type="match status" value="1"/>
</dbReference>
<dbReference type="PANTHER" id="PTHR43097">
    <property type="entry name" value="GLUTAMINE-TRNA LIGASE"/>
    <property type="match status" value="1"/>
</dbReference>
<dbReference type="Gene3D" id="3.40.50.620">
    <property type="entry name" value="HUPs"/>
    <property type="match status" value="1"/>
</dbReference>
<dbReference type="GO" id="GO:0004819">
    <property type="term" value="F:glutamine-tRNA ligase activity"/>
    <property type="evidence" value="ECO:0007669"/>
    <property type="project" value="UniProtKB-UniRule"/>
</dbReference>
<dbReference type="PROSITE" id="PS00178">
    <property type="entry name" value="AA_TRNA_LIGASE_I"/>
    <property type="match status" value="1"/>
</dbReference>
<evidence type="ECO:0000256" key="1">
    <source>
        <dbReference type="ARBA" id="ARBA00005306"/>
    </source>
</evidence>
<evidence type="ECO:0000259" key="17">
    <source>
        <dbReference type="SMART" id="SM00845"/>
    </source>
</evidence>
<evidence type="ECO:0000256" key="6">
    <source>
        <dbReference type="ARBA" id="ARBA00022741"/>
    </source>
</evidence>
<name>A0A7I9VN78_9BACT</name>
<keyword evidence="9 15" id="KW-0030">Aminoacyl-tRNA synthetase</keyword>
<evidence type="ECO:0000256" key="8">
    <source>
        <dbReference type="ARBA" id="ARBA00022917"/>
    </source>
</evidence>
<dbReference type="InterPro" id="IPR003789">
    <property type="entry name" value="Asn/Gln_tRNA_amidoTrase-B-like"/>
</dbReference>
<comment type="catalytic activity">
    <reaction evidence="11">
        <text>L-aspartyl-tRNA(Asn) + L-glutamine + ATP + H2O = L-asparaginyl-tRNA(Asn) + L-glutamate + ADP + phosphate + 2 H(+)</text>
        <dbReference type="Rhea" id="RHEA:14513"/>
        <dbReference type="Rhea" id="RHEA-COMP:9674"/>
        <dbReference type="Rhea" id="RHEA-COMP:9677"/>
        <dbReference type="ChEBI" id="CHEBI:15377"/>
        <dbReference type="ChEBI" id="CHEBI:15378"/>
        <dbReference type="ChEBI" id="CHEBI:29985"/>
        <dbReference type="ChEBI" id="CHEBI:30616"/>
        <dbReference type="ChEBI" id="CHEBI:43474"/>
        <dbReference type="ChEBI" id="CHEBI:58359"/>
        <dbReference type="ChEBI" id="CHEBI:78515"/>
        <dbReference type="ChEBI" id="CHEBI:78516"/>
        <dbReference type="ChEBI" id="CHEBI:456216"/>
    </reaction>
</comment>
<dbReference type="InterPro" id="IPR011035">
    <property type="entry name" value="Ribosomal_bL25/Gln-tRNA_synth"/>
</dbReference>
<protein>
    <recommendedName>
        <fullName evidence="14">Glutamine--tRNA ligase</fullName>
        <ecNumber evidence="14">6.1.1.18</ecNumber>
    </recommendedName>
</protein>
<accession>A0A7I9VN78</accession>
<dbReference type="CDD" id="cd00807">
    <property type="entry name" value="GlnRS_core"/>
    <property type="match status" value="1"/>
</dbReference>
<dbReference type="InterPro" id="IPR020059">
    <property type="entry name" value="Glu/Gln-tRNA-synth_Ib_codon-bd"/>
</dbReference>
<dbReference type="NCBIfam" id="NF011291">
    <property type="entry name" value="PRK14703.1"/>
    <property type="match status" value="1"/>
</dbReference>
<comment type="caution">
    <text evidence="18">The sequence shown here is derived from an EMBL/GenBank/DDBJ whole genome shotgun (WGS) entry which is preliminary data.</text>
</comment>
<dbReference type="Pfam" id="PF20974">
    <property type="entry name" value="tRNA-synt_1c_C2"/>
    <property type="match status" value="1"/>
</dbReference>
<dbReference type="GO" id="GO:0006425">
    <property type="term" value="P:glutaminyl-tRNA aminoacylation"/>
    <property type="evidence" value="ECO:0007669"/>
    <property type="project" value="UniProtKB-UniRule"/>
</dbReference>
<dbReference type="FunFam" id="3.40.50.620:FF:000037">
    <property type="entry name" value="Glutamine--tRNA ligase cytoplasmic"/>
    <property type="match status" value="1"/>
</dbReference>
<evidence type="ECO:0000256" key="14">
    <source>
        <dbReference type="NCBIfam" id="TIGR00440"/>
    </source>
</evidence>
<evidence type="ECO:0000256" key="5">
    <source>
        <dbReference type="ARBA" id="ARBA00022598"/>
    </source>
</evidence>
<comment type="subunit">
    <text evidence="3">Heterotrimer of A, B and C subunits.</text>
</comment>
<dbReference type="InterPro" id="IPR023168">
    <property type="entry name" value="GatB_Yqey_C_2"/>
</dbReference>
<evidence type="ECO:0000256" key="11">
    <source>
        <dbReference type="ARBA" id="ARBA00047380"/>
    </source>
</evidence>
<comment type="similarity">
    <text evidence="1">Belongs to the GatB/GatE family. GatB subfamily.</text>
</comment>
<dbReference type="EMBL" id="BJTG01000006">
    <property type="protein sequence ID" value="GEJ57866.1"/>
    <property type="molecule type" value="Genomic_DNA"/>
</dbReference>
<dbReference type="SUPFAM" id="SSF50715">
    <property type="entry name" value="Ribosomal protein L25-like"/>
    <property type="match status" value="1"/>
</dbReference>
<dbReference type="GO" id="GO:0005829">
    <property type="term" value="C:cytosol"/>
    <property type="evidence" value="ECO:0007669"/>
    <property type="project" value="TreeGrafter"/>
</dbReference>
<dbReference type="Pfam" id="PF03950">
    <property type="entry name" value="tRNA-synt_1c_C"/>
    <property type="match status" value="1"/>
</dbReference>
<evidence type="ECO:0000313" key="18">
    <source>
        <dbReference type="EMBL" id="GEJ57866.1"/>
    </source>
</evidence>
<feature type="region of interest" description="Disordered" evidence="16">
    <location>
        <begin position="595"/>
        <end position="636"/>
    </location>
</feature>
<dbReference type="EC" id="6.1.1.18" evidence="14"/>
<dbReference type="Proteomes" id="UP000503640">
    <property type="component" value="Unassembled WGS sequence"/>
</dbReference>
<keyword evidence="8 15" id="KW-0648">Protein biosynthesis</keyword>
<evidence type="ECO:0000256" key="3">
    <source>
        <dbReference type="ARBA" id="ARBA00011123"/>
    </source>
</evidence>
<dbReference type="SUPFAM" id="SSF52374">
    <property type="entry name" value="Nucleotidylyl transferase"/>
    <property type="match status" value="1"/>
</dbReference>
<dbReference type="InterPro" id="IPR050132">
    <property type="entry name" value="Gln/Glu-tRNA_Ligase"/>
</dbReference>
<comment type="catalytic activity">
    <reaction evidence="13">
        <text>tRNA(Gln) + L-glutamine + ATP = L-glutaminyl-tRNA(Gln) + AMP + diphosphate</text>
        <dbReference type="Rhea" id="RHEA:20121"/>
        <dbReference type="Rhea" id="RHEA-COMP:9662"/>
        <dbReference type="Rhea" id="RHEA-COMP:9681"/>
        <dbReference type="ChEBI" id="CHEBI:30616"/>
        <dbReference type="ChEBI" id="CHEBI:33019"/>
        <dbReference type="ChEBI" id="CHEBI:58359"/>
        <dbReference type="ChEBI" id="CHEBI:78442"/>
        <dbReference type="ChEBI" id="CHEBI:78521"/>
        <dbReference type="ChEBI" id="CHEBI:456215"/>
        <dbReference type="EC" id="6.1.1.18"/>
    </reaction>
</comment>
<dbReference type="InterPro" id="IPR004514">
    <property type="entry name" value="Gln-tRNA-synth"/>
</dbReference>
<evidence type="ECO:0000256" key="2">
    <source>
        <dbReference type="ARBA" id="ARBA00005594"/>
    </source>
</evidence>
<comment type="function">
    <text evidence="10">Allows the formation of correctly charged Asn-tRNA(Asn) or Gln-tRNA(Gln) through the transamidation of misacylated Asp-tRNA(Asn) or Glu-tRNA(Gln) in organisms which lack either or both of asparaginyl-tRNA or glutaminyl-tRNA synthetases. The reaction takes place in the presence of glutamine and ATP through an activated phospho-Asp-tRNA(Asn) or phospho-Glu-tRNA(Gln).</text>
</comment>
<evidence type="ECO:0000256" key="16">
    <source>
        <dbReference type="SAM" id="MobiDB-lite"/>
    </source>
</evidence>
<evidence type="ECO:0000256" key="9">
    <source>
        <dbReference type="ARBA" id="ARBA00023146"/>
    </source>
</evidence>
<dbReference type="Gene3D" id="1.10.10.410">
    <property type="match status" value="1"/>
</dbReference>